<accession>A0A6J4UZY1</accession>
<name>A0A6J4UZY1_9BACT</name>
<evidence type="ECO:0000256" key="1">
    <source>
        <dbReference type="SAM" id="MobiDB-lite"/>
    </source>
</evidence>
<dbReference type="EMBL" id="CADCWH010000269">
    <property type="protein sequence ID" value="CAA9561424.1"/>
    <property type="molecule type" value="Genomic_DNA"/>
</dbReference>
<feature type="compositionally biased region" description="Basic and acidic residues" evidence="1">
    <location>
        <begin position="33"/>
        <end position="42"/>
    </location>
</feature>
<sequence>VESPPVPARSPGGASSDCLSGSSREGRVVGAPRDARDRWRPL</sequence>
<proteinExistence type="predicted"/>
<evidence type="ECO:0000313" key="2">
    <source>
        <dbReference type="EMBL" id="CAA9561424.1"/>
    </source>
</evidence>
<gene>
    <name evidence="2" type="ORF">AVDCRST_MAG70-1700</name>
</gene>
<protein>
    <submittedName>
        <fullName evidence="2">Uncharacterized protein</fullName>
    </submittedName>
</protein>
<feature type="non-terminal residue" evidence="2">
    <location>
        <position position="42"/>
    </location>
</feature>
<feature type="region of interest" description="Disordered" evidence="1">
    <location>
        <begin position="1"/>
        <end position="42"/>
    </location>
</feature>
<reference evidence="2" key="1">
    <citation type="submission" date="2020-02" db="EMBL/GenBank/DDBJ databases">
        <authorList>
            <person name="Meier V. D."/>
        </authorList>
    </citation>
    <scope>NUCLEOTIDE SEQUENCE</scope>
    <source>
        <strain evidence="2">AVDCRST_MAG70</strain>
    </source>
</reference>
<organism evidence="2">
    <name type="scientific">uncultured Thermomicrobiales bacterium</name>
    <dbReference type="NCBI Taxonomy" id="1645740"/>
    <lineage>
        <taxon>Bacteria</taxon>
        <taxon>Pseudomonadati</taxon>
        <taxon>Thermomicrobiota</taxon>
        <taxon>Thermomicrobia</taxon>
        <taxon>Thermomicrobiales</taxon>
        <taxon>environmental samples</taxon>
    </lineage>
</organism>
<dbReference type="AlphaFoldDB" id="A0A6J4UZY1"/>
<feature type="non-terminal residue" evidence="2">
    <location>
        <position position="1"/>
    </location>
</feature>